<evidence type="ECO:0000313" key="3">
    <source>
        <dbReference type="EMBL" id="MCV9388937.1"/>
    </source>
</evidence>
<feature type="domain" description="PepSY" evidence="2">
    <location>
        <begin position="68"/>
        <end position="125"/>
    </location>
</feature>
<dbReference type="PANTHER" id="PTHR34219">
    <property type="entry name" value="IRON-REGULATED INNER MEMBRANE PROTEIN-RELATED"/>
    <property type="match status" value="1"/>
</dbReference>
<evidence type="ECO:0000313" key="4">
    <source>
        <dbReference type="Proteomes" id="UP001300692"/>
    </source>
</evidence>
<reference evidence="3 4" key="1">
    <citation type="submission" date="2022-10" db="EMBL/GenBank/DDBJ databases">
        <title>Comparative genomics and taxonomic characterization of three novel marine species of genus Reichenbachiella exhibiting antioxidant and polysaccharide degradation activities.</title>
        <authorList>
            <person name="Muhammad N."/>
            <person name="Lee Y.-J."/>
            <person name="Ko J."/>
            <person name="Kim S.-G."/>
        </authorList>
    </citation>
    <scope>NUCLEOTIDE SEQUENCE [LARGE SCALE GENOMIC DNA]</scope>
    <source>
        <strain evidence="3 4">ABR2-5</strain>
    </source>
</reference>
<keyword evidence="1" id="KW-1133">Transmembrane helix</keyword>
<dbReference type="InterPro" id="IPR005625">
    <property type="entry name" value="PepSY-ass_TM"/>
</dbReference>
<keyword evidence="1" id="KW-0812">Transmembrane</keyword>
<name>A0ABT3CZ67_9BACT</name>
<dbReference type="InterPro" id="IPR025711">
    <property type="entry name" value="PepSY"/>
</dbReference>
<dbReference type="RefSeq" id="WP_264139835.1">
    <property type="nucleotide sequence ID" value="NZ_JAOYOD010000001.1"/>
</dbReference>
<sequence>MSTKKKTTWQKVRKFLNDLHLWAGIGAGLVLFVVCLTGTIYTFHQEIDEAINSDRYYIQAPLSGQVMPIEKLVAAVEAVVEGGTPGSVSIPQDPKKAYAINVRVEGQRRGTNYLVNPYTGEVLGDTHTGASEFFMVMFRLHRWLMLDMAIGRPIVGWSTVIFVFLCLSGLVIWVPQKVKSWRQGLKIKWSANWKRINHDLHNTLGFYSVFLLLVMGLTGLYWSFDAYRDGLYSVLGVEKPQWGRRGNNAKEEEKKEYPASTLQLVDFLEAANQALPYEGDYRIELTSKEKNTLSISKTHTGFFVSSGRDQLTMDKYSNEIVKKEIFSEKPLNQQIAQSIRSIHTGEIFGTFTKILYFISCLIATSLPVTGTIIWINKLKKKRKRKSSKKIVKNNAEALIPA</sequence>
<organism evidence="3 4">
    <name type="scientific">Reichenbachiella ulvae</name>
    <dbReference type="NCBI Taxonomy" id="2980104"/>
    <lineage>
        <taxon>Bacteria</taxon>
        <taxon>Pseudomonadati</taxon>
        <taxon>Bacteroidota</taxon>
        <taxon>Cytophagia</taxon>
        <taxon>Cytophagales</taxon>
        <taxon>Reichenbachiellaceae</taxon>
        <taxon>Reichenbachiella</taxon>
    </lineage>
</organism>
<dbReference type="Pfam" id="PF03413">
    <property type="entry name" value="PepSY"/>
    <property type="match status" value="1"/>
</dbReference>
<protein>
    <submittedName>
        <fullName evidence="3">PepSY domain-containing protein</fullName>
    </submittedName>
</protein>
<keyword evidence="1" id="KW-0472">Membrane</keyword>
<dbReference type="EMBL" id="JAOYOD010000001">
    <property type="protein sequence ID" value="MCV9388937.1"/>
    <property type="molecule type" value="Genomic_DNA"/>
</dbReference>
<accession>A0ABT3CZ67</accession>
<feature type="transmembrane region" description="Helical" evidence="1">
    <location>
        <begin position="354"/>
        <end position="375"/>
    </location>
</feature>
<dbReference type="Pfam" id="PF03929">
    <property type="entry name" value="PepSY_TM"/>
    <property type="match status" value="1"/>
</dbReference>
<dbReference type="PANTHER" id="PTHR34219:SF3">
    <property type="entry name" value="BLL7967 PROTEIN"/>
    <property type="match status" value="1"/>
</dbReference>
<dbReference type="Proteomes" id="UP001300692">
    <property type="component" value="Unassembled WGS sequence"/>
</dbReference>
<evidence type="ECO:0000256" key="1">
    <source>
        <dbReference type="SAM" id="Phobius"/>
    </source>
</evidence>
<gene>
    <name evidence="3" type="ORF">N7U62_19825</name>
</gene>
<proteinExistence type="predicted"/>
<feature type="transmembrane region" description="Helical" evidence="1">
    <location>
        <begin position="154"/>
        <end position="174"/>
    </location>
</feature>
<keyword evidence="4" id="KW-1185">Reference proteome</keyword>
<comment type="caution">
    <text evidence="3">The sequence shown here is derived from an EMBL/GenBank/DDBJ whole genome shotgun (WGS) entry which is preliminary data.</text>
</comment>
<feature type="transmembrane region" description="Helical" evidence="1">
    <location>
        <begin position="204"/>
        <end position="224"/>
    </location>
</feature>
<evidence type="ECO:0000259" key="2">
    <source>
        <dbReference type="Pfam" id="PF03413"/>
    </source>
</evidence>
<feature type="transmembrane region" description="Helical" evidence="1">
    <location>
        <begin position="21"/>
        <end position="43"/>
    </location>
</feature>